<keyword evidence="1" id="KW-1133">Transmembrane helix</keyword>
<comment type="caution">
    <text evidence="2">The sequence shown here is derived from an EMBL/GenBank/DDBJ whole genome shotgun (WGS) entry which is preliminary data.</text>
</comment>
<feature type="transmembrane region" description="Helical" evidence="1">
    <location>
        <begin position="34"/>
        <end position="54"/>
    </location>
</feature>
<dbReference type="Proteomes" id="UP001597040">
    <property type="component" value="Unassembled WGS sequence"/>
</dbReference>
<proteinExistence type="predicted"/>
<gene>
    <name evidence="2" type="ORF">ACFQ3N_16930</name>
</gene>
<name>A0ABW3LSR4_9BACI</name>
<organism evidence="2 3">
    <name type="scientific">Virgibacillus byunsanensis</name>
    <dbReference type="NCBI Taxonomy" id="570945"/>
    <lineage>
        <taxon>Bacteria</taxon>
        <taxon>Bacillati</taxon>
        <taxon>Bacillota</taxon>
        <taxon>Bacilli</taxon>
        <taxon>Bacillales</taxon>
        <taxon>Bacillaceae</taxon>
        <taxon>Virgibacillus</taxon>
    </lineage>
</organism>
<evidence type="ECO:0000313" key="2">
    <source>
        <dbReference type="EMBL" id="MFD1040059.1"/>
    </source>
</evidence>
<keyword evidence="1" id="KW-0812">Transmembrane</keyword>
<dbReference type="EMBL" id="JBHTKJ010000057">
    <property type="protein sequence ID" value="MFD1040059.1"/>
    <property type="molecule type" value="Genomic_DNA"/>
</dbReference>
<dbReference type="RefSeq" id="WP_390363783.1">
    <property type="nucleotide sequence ID" value="NZ_JBHTKJ010000057.1"/>
</dbReference>
<accession>A0ABW3LSR4</accession>
<feature type="transmembrane region" description="Helical" evidence="1">
    <location>
        <begin position="125"/>
        <end position="145"/>
    </location>
</feature>
<keyword evidence="1" id="KW-0472">Membrane</keyword>
<protein>
    <submittedName>
        <fullName evidence="2">Uncharacterized protein</fullName>
    </submittedName>
</protein>
<keyword evidence="3" id="KW-1185">Reference proteome</keyword>
<evidence type="ECO:0000256" key="1">
    <source>
        <dbReference type="SAM" id="Phobius"/>
    </source>
</evidence>
<evidence type="ECO:0000313" key="3">
    <source>
        <dbReference type="Proteomes" id="UP001597040"/>
    </source>
</evidence>
<feature type="transmembrane region" description="Helical" evidence="1">
    <location>
        <begin position="157"/>
        <end position="180"/>
    </location>
</feature>
<sequence length="186" mass="21951">MTEQELYHRIFELKEQLGNVISEYWNLYSGPDTWYFWFNVATVIIPLIILLLIIDKKRIFEISFFGYTIHVIWANIDNILSMNNYFVYPHSLTHLLPVGVTITAVLLPIVFMLIYQYCTNNDRNYYIYALIGSAIFAYGFGYFSLSVDLLRVHKGMNLTYLFLIDVAVMYIAFWATKLFLKLQPHK</sequence>
<feature type="transmembrane region" description="Helical" evidence="1">
    <location>
        <begin position="59"/>
        <end position="76"/>
    </location>
</feature>
<feature type="transmembrane region" description="Helical" evidence="1">
    <location>
        <begin position="96"/>
        <end position="118"/>
    </location>
</feature>
<reference evidence="3" key="1">
    <citation type="journal article" date="2019" name="Int. J. Syst. Evol. Microbiol.">
        <title>The Global Catalogue of Microorganisms (GCM) 10K type strain sequencing project: providing services to taxonomists for standard genome sequencing and annotation.</title>
        <authorList>
            <consortium name="The Broad Institute Genomics Platform"/>
            <consortium name="The Broad Institute Genome Sequencing Center for Infectious Disease"/>
            <person name="Wu L."/>
            <person name="Ma J."/>
        </authorList>
    </citation>
    <scope>NUCLEOTIDE SEQUENCE [LARGE SCALE GENOMIC DNA]</scope>
    <source>
        <strain evidence="3">CCUG 56754</strain>
    </source>
</reference>